<organism evidence="1 2">
    <name type="scientific">Rhododendron molle</name>
    <name type="common">Chinese azalea</name>
    <name type="synonym">Azalea mollis</name>
    <dbReference type="NCBI Taxonomy" id="49168"/>
    <lineage>
        <taxon>Eukaryota</taxon>
        <taxon>Viridiplantae</taxon>
        <taxon>Streptophyta</taxon>
        <taxon>Embryophyta</taxon>
        <taxon>Tracheophyta</taxon>
        <taxon>Spermatophyta</taxon>
        <taxon>Magnoliopsida</taxon>
        <taxon>eudicotyledons</taxon>
        <taxon>Gunneridae</taxon>
        <taxon>Pentapetalae</taxon>
        <taxon>asterids</taxon>
        <taxon>Ericales</taxon>
        <taxon>Ericaceae</taxon>
        <taxon>Ericoideae</taxon>
        <taxon>Rhodoreae</taxon>
        <taxon>Rhododendron</taxon>
    </lineage>
</organism>
<name>A0ACC0Q367_RHOML</name>
<evidence type="ECO:0000313" key="2">
    <source>
        <dbReference type="Proteomes" id="UP001062846"/>
    </source>
</evidence>
<proteinExistence type="predicted"/>
<accession>A0ACC0Q367</accession>
<reference evidence="1" key="1">
    <citation type="submission" date="2022-02" db="EMBL/GenBank/DDBJ databases">
        <title>Plant Genome Project.</title>
        <authorList>
            <person name="Zhang R.-G."/>
        </authorList>
    </citation>
    <scope>NUCLEOTIDE SEQUENCE</scope>
    <source>
        <strain evidence="1">AT1</strain>
    </source>
</reference>
<dbReference type="Proteomes" id="UP001062846">
    <property type="component" value="Chromosome 1"/>
</dbReference>
<keyword evidence="2" id="KW-1185">Reference proteome</keyword>
<protein>
    <submittedName>
        <fullName evidence="1">Uncharacterized protein</fullName>
    </submittedName>
</protein>
<dbReference type="EMBL" id="CM046388">
    <property type="protein sequence ID" value="KAI8572478.1"/>
    <property type="molecule type" value="Genomic_DNA"/>
</dbReference>
<gene>
    <name evidence="1" type="ORF">RHMOL_Rhmol01G0202200</name>
</gene>
<comment type="caution">
    <text evidence="1">The sequence shown here is derived from an EMBL/GenBank/DDBJ whole genome shotgun (WGS) entry which is preliminary data.</text>
</comment>
<sequence>MCKMFPSSLGKVALSWFHKLGPNTIRGWRQLGEEFTARFLTSRKPPKTFESLSVMKQGENEPIRDYAKKYWVTFNEIESCSEEYAIATFKTGLSIRGEL</sequence>
<evidence type="ECO:0000313" key="1">
    <source>
        <dbReference type="EMBL" id="KAI8572478.1"/>
    </source>
</evidence>